<gene>
    <name evidence="1" type="ORF">GCM10022226_12780</name>
</gene>
<accession>A0ABP7HKJ7</accession>
<dbReference type="Proteomes" id="UP001500888">
    <property type="component" value="Unassembled WGS sequence"/>
</dbReference>
<reference evidence="2" key="1">
    <citation type="journal article" date="2019" name="Int. J. Syst. Evol. Microbiol.">
        <title>The Global Catalogue of Microorganisms (GCM) 10K type strain sequencing project: providing services to taxonomists for standard genome sequencing and annotation.</title>
        <authorList>
            <consortium name="The Broad Institute Genomics Platform"/>
            <consortium name="The Broad Institute Genome Sequencing Center for Infectious Disease"/>
            <person name="Wu L."/>
            <person name="Ma J."/>
        </authorList>
    </citation>
    <scope>NUCLEOTIDE SEQUENCE [LARGE SCALE GENOMIC DNA]</scope>
    <source>
        <strain evidence="2">JCM 16908</strain>
    </source>
</reference>
<dbReference type="EMBL" id="BAAAZR010000001">
    <property type="protein sequence ID" value="GAA3794847.1"/>
    <property type="molecule type" value="Genomic_DNA"/>
</dbReference>
<name>A0ABP7HKJ7_9ACTN</name>
<keyword evidence="2" id="KW-1185">Reference proteome</keyword>
<organism evidence="1 2">
    <name type="scientific">Sphaerisporangium flaviroseum</name>
    <dbReference type="NCBI Taxonomy" id="509199"/>
    <lineage>
        <taxon>Bacteria</taxon>
        <taxon>Bacillati</taxon>
        <taxon>Actinomycetota</taxon>
        <taxon>Actinomycetes</taxon>
        <taxon>Streptosporangiales</taxon>
        <taxon>Streptosporangiaceae</taxon>
        <taxon>Sphaerisporangium</taxon>
    </lineage>
</organism>
<comment type="caution">
    <text evidence="1">The sequence shown here is derived from an EMBL/GenBank/DDBJ whole genome shotgun (WGS) entry which is preliminary data.</text>
</comment>
<sequence>MAEHDARYGEEGAGPPEWVGCAGVGTGARPPGTCRGRLVHDDAVGMDARARHKVH</sequence>
<protein>
    <submittedName>
        <fullName evidence="1">Uncharacterized protein</fullName>
    </submittedName>
</protein>
<evidence type="ECO:0000313" key="2">
    <source>
        <dbReference type="Proteomes" id="UP001500888"/>
    </source>
</evidence>
<evidence type="ECO:0000313" key="1">
    <source>
        <dbReference type="EMBL" id="GAA3794847.1"/>
    </source>
</evidence>
<proteinExistence type="predicted"/>